<protein>
    <submittedName>
        <fullName evidence="2">Uncharacterized protein</fullName>
    </submittedName>
</protein>
<reference evidence="2 3" key="1">
    <citation type="submission" date="2019-04" db="EMBL/GenBank/DDBJ databases">
        <title>Chromosome genome assembly for Takifugu flavidus.</title>
        <authorList>
            <person name="Xiao S."/>
        </authorList>
    </citation>
    <scope>NUCLEOTIDE SEQUENCE [LARGE SCALE GENOMIC DNA]</scope>
    <source>
        <strain evidence="2">HTHZ2018</strain>
        <tissue evidence="2">Muscle</tissue>
    </source>
</reference>
<accession>A0A5C6NPX5</accession>
<dbReference type="EMBL" id="RHFK02000011">
    <property type="protein sequence ID" value="TWW68621.1"/>
    <property type="molecule type" value="Genomic_DNA"/>
</dbReference>
<evidence type="ECO:0000256" key="1">
    <source>
        <dbReference type="SAM" id="MobiDB-lite"/>
    </source>
</evidence>
<evidence type="ECO:0000313" key="3">
    <source>
        <dbReference type="Proteomes" id="UP000324091"/>
    </source>
</evidence>
<sequence>MKPTEDGRISCCRSERERVGKFSRMLRSEPGAAALLMMTRPNQPHFLLAWPHVAVMEAGSCVESLSRPVSPGSVRLVLMVRLESDQDLGQTIWDRGAIWPLLEAADLWKFRRIINTSRLTGKDAVRGQTHGVPFVWVLWAALPRSPARSGALVVRIKKEPVDVDGAGSGPAGPELPARDVPLRPSGLGQNSVCCRPPLGSSADGVNPPVLVSGN</sequence>
<feature type="region of interest" description="Disordered" evidence="1">
    <location>
        <begin position="163"/>
        <end position="214"/>
    </location>
</feature>
<proteinExistence type="predicted"/>
<dbReference type="AlphaFoldDB" id="A0A5C6NPX5"/>
<name>A0A5C6NPX5_9TELE</name>
<organism evidence="2 3">
    <name type="scientific">Takifugu flavidus</name>
    <name type="common">sansaifugu</name>
    <dbReference type="NCBI Taxonomy" id="433684"/>
    <lineage>
        <taxon>Eukaryota</taxon>
        <taxon>Metazoa</taxon>
        <taxon>Chordata</taxon>
        <taxon>Craniata</taxon>
        <taxon>Vertebrata</taxon>
        <taxon>Euteleostomi</taxon>
        <taxon>Actinopterygii</taxon>
        <taxon>Neopterygii</taxon>
        <taxon>Teleostei</taxon>
        <taxon>Neoteleostei</taxon>
        <taxon>Acanthomorphata</taxon>
        <taxon>Eupercaria</taxon>
        <taxon>Tetraodontiformes</taxon>
        <taxon>Tetradontoidea</taxon>
        <taxon>Tetraodontidae</taxon>
        <taxon>Takifugu</taxon>
    </lineage>
</organism>
<gene>
    <name evidence="2" type="ORF">D4764_19G0004190</name>
</gene>
<dbReference type="Proteomes" id="UP000324091">
    <property type="component" value="Chromosome 19"/>
</dbReference>
<keyword evidence="3" id="KW-1185">Reference proteome</keyword>
<comment type="caution">
    <text evidence="2">The sequence shown here is derived from an EMBL/GenBank/DDBJ whole genome shotgun (WGS) entry which is preliminary data.</text>
</comment>
<evidence type="ECO:0000313" key="2">
    <source>
        <dbReference type="EMBL" id="TWW68621.1"/>
    </source>
</evidence>